<dbReference type="PROSITE" id="PS50801">
    <property type="entry name" value="STAS"/>
    <property type="match status" value="1"/>
</dbReference>
<comment type="caution">
    <text evidence="2">The sequence shown here is derived from an EMBL/GenBank/DDBJ whole genome shotgun (WGS) entry which is preliminary data.</text>
</comment>
<dbReference type="PIRSF" id="PIRSF029548">
    <property type="entry name" value="UCP029548"/>
    <property type="match status" value="1"/>
</dbReference>
<dbReference type="Proteomes" id="UP001595722">
    <property type="component" value="Unassembled WGS sequence"/>
</dbReference>
<accession>A0ABV7VS03</accession>
<dbReference type="PANTHER" id="PTHR33495:SF2">
    <property type="entry name" value="ANTI-SIGMA FACTOR ANTAGONIST TM_1081-RELATED"/>
    <property type="match status" value="1"/>
</dbReference>
<evidence type="ECO:0000313" key="2">
    <source>
        <dbReference type="EMBL" id="MFC3679969.1"/>
    </source>
</evidence>
<dbReference type="Pfam" id="PF01740">
    <property type="entry name" value="STAS"/>
    <property type="match status" value="1"/>
</dbReference>
<gene>
    <name evidence="2" type="ORF">ACFOMG_07565</name>
</gene>
<sequence length="164" mass="18082">MTSGEVLVAFTNGTHVIRLRGDVRLNLCSALEKYLDDILARPDFSNVVIDLSQAEGVDSTTLGQIAKISILCRDRFGITPTISSPKASITRILLSMGFDQVFHIIDEPFADAADFVAWAAESVPEEIARDQVIAAHKVLMSLNDRNKDVFKELVDCLESDRDNT</sequence>
<reference evidence="3" key="1">
    <citation type="journal article" date="2019" name="Int. J. Syst. Evol. Microbiol.">
        <title>The Global Catalogue of Microorganisms (GCM) 10K type strain sequencing project: providing services to taxonomists for standard genome sequencing and annotation.</title>
        <authorList>
            <consortium name="The Broad Institute Genomics Platform"/>
            <consortium name="The Broad Institute Genome Sequencing Center for Infectious Disease"/>
            <person name="Wu L."/>
            <person name="Ma J."/>
        </authorList>
    </citation>
    <scope>NUCLEOTIDE SEQUENCE [LARGE SCALE GENOMIC DNA]</scope>
    <source>
        <strain evidence="3">KCTC 42424</strain>
    </source>
</reference>
<feature type="domain" description="STAS" evidence="1">
    <location>
        <begin position="4"/>
        <end position="100"/>
    </location>
</feature>
<dbReference type="SUPFAM" id="SSF52091">
    <property type="entry name" value="SpoIIaa-like"/>
    <property type="match status" value="1"/>
</dbReference>
<dbReference type="Gene3D" id="3.30.750.24">
    <property type="entry name" value="STAS domain"/>
    <property type="match status" value="1"/>
</dbReference>
<dbReference type="PANTHER" id="PTHR33495">
    <property type="entry name" value="ANTI-SIGMA FACTOR ANTAGONIST TM_1081-RELATED-RELATED"/>
    <property type="match status" value="1"/>
</dbReference>
<evidence type="ECO:0000259" key="1">
    <source>
        <dbReference type="PROSITE" id="PS50801"/>
    </source>
</evidence>
<dbReference type="RefSeq" id="WP_376865788.1">
    <property type="nucleotide sequence ID" value="NZ_JBHRYB010000005.1"/>
</dbReference>
<dbReference type="InterPro" id="IPR014557">
    <property type="entry name" value="UCP029548_STAS-type"/>
</dbReference>
<proteinExistence type="predicted"/>
<evidence type="ECO:0000313" key="3">
    <source>
        <dbReference type="Proteomes" id="UP001595722"/>
    </source>
</evidence>
<protein>
    <submittedName>
        <fullName evidence="2">STAS domain-containing protein</fullName>
    </submittedName>
</protein>
<organism evidence="2 3">
    <name type="scientific">Bacterioplanoides pacificum</name>
    <dbReference type="NCBI Taxonomy" id="1171596"/>
    <lineage>
        <taxon>Bacteria</taxon>
        <taxon>Pseudomonadati</taxon>
        <taxon>Pseudomonadota</taxon>
        <taxon>Gammaproteobacteria</taxon>
        <taxon>Oceanospirillales</taxon>
        <taxon>Oceanospirillaceae</taxon>
        <taxon>Bacterioplanoides</taxon>
    </lineage>
</organism>
<dbReference type="InterPro" id="IPR036513">
    <property type="entry name" value="STAS_dom_sf"/>
</dbReference>
<name>A0ABV7VS03_9GAMM</name>
<dbReference type="EMBL" id="JBHRYB010000005">
    <property type="protein sequence ID" value="MFC3679969.1"/>
    <property type="molecule type" value="Genomic_DNA"/>
</dbReference>
<dbReference type="CDD" id="cd07043">
    <property type="entry name" value="STAS_anti-anti-sigma_factors"/>
    <property type="match status" value="1"/>
</dbReference>
<keyword evidence="3" id="KW-1185">Reference proteome</keyword>
<dbReference type="InterPro" id="IPR002645">
    <property type="entry name" value="STAS_dom"/>
</dbReference>